<dbReference type="PANTHER" id="PTHR28250">
    <property type="entry name" value="CYTOCHROME B PRE-MRNA-PROCESSING PROTEIN 6"/>
    <property type="match status" value="1"/>
</dbReference>
<dbReference type="AlphaFoldDB" id="A0A6A6P6N2"/>
<dbReference type="PANTHER" id="PTHR28250:SF1">
    <property type="entry name" value="CYTOCHROME B PRE-MRNA-PROCESSING PROTEIN 6"/>
    <property type="match status" value="1"/>
</dbReference>
<dbReference type="InterPro" id="IPR037653">
    <property type="entry name" value="Cbp6"/>
</dbReference>
<dbReference type="Proteomes" id="UP000799766">
    <property type="component" value="Unassembled WGS sequence"/>
</dbReference>
<dbReference type="Pfam" id="PF20180">
    <property type="entry name" value="UQCC2_CBP6"/>
    <property type="match status" value="1"/>
</dbReference>
<dbReference type="GO" id="GO:0034551">
    <property type="term" value="P:mitochondrial respiratory chain complex III assembly"/>
    <property type="evidence" value="ECO:0007669"/>
    <property type="project" value="TreeGrafter"/>
</dbReference>
<accession>A0A6A6P6N2</accession>
<dbReference type="OrthoDB" id="2107880at2759"/>
<name>A0A6A6P6N2_9PEZI</name>
<proteinExistence type="predicted"/>
<organism evidence="2 3">
    <name type="scientific">Lineolata rhizophorae</name>
    <dbReference type="NCBI Taxonomy" id="578093"/>
    <lineage>
        <taxon>Eukaryota</taxon>
        <taxon>Fungi</taxon>
        <taxon>Dikarya</taxon>
        <taxon>Ascomycota</taxon>
        <taxon>Pezizomycotina</taxon>
        <taxon>Dothideomycetes</taxon>
        <taxon>Dothideomycetes incertae sedis</taxon>
        <taxon>Lineolatales</taxon>
        <taxon>Lineolataceae</taxon>
        <taxon>Lineolata</taxon>
    </lineage>
</organism>
<evidence type="ECO:0000313" key="3">
    <source>
        <dbReference type="Proteomes" id="UP000799766"/>
    </source>
</evidence>
<dbReference type="EMBL" id="MU001675">
    <property type="protein sequence ID" value="KAF2459651.1"/>
    <property type="molecule type" value="Genomic_DNA"/>
</dbReference>
<evidence type="ECO:0000313" key="2">
    <source>
        <dbReference type="EMBL" id="KAF2459651.1"/>
    </source>
</evidence>
<gene>
    <name evidence="2" type="ORF">BDY21DRAFT_370342</name>
</gene>
<dbReference type="GO" id="GO:0061671">
    <property type="term" value="C:Cbp3p-Cbp6 complex"/>
    <property type="evidence" value="ECO:0007669"/>
    <property type="project" value="InterPro"/>
</dbReference>
<sequence length="135" mass="15242">MSNSSIPRHYARILSRWPVDNLRPHLAFQTVLRTRLAASSSTTTTPPTAPPSSGPPARLQPHHQTPAAADLRAINALYTLLEDRYRARYPVSAAFRRPRANPTYYDDLAREIGEAPGRGWWARVALKVKGFVRWK</sequence>
<protein>
    <submittedName>
        <fullName evidence="2">Uncharacterized protein</fullName>
    </submittedName>
</protein>
<feature type="compositionally biased region" description="Low complexity" evidence="1">
    <location>
        <begin position="37"/>
        <end position="46"/>
    </location>
</feature>
<feature type="region of interest" description="Disordered" evidence="1">
    <location>
        <begin position="37"/>
        <end position="64"/>
    </location>
</feature>
<evidence type="ECO:0000256" key="1">
    <source>
        <dbReference type="SAM" id="MobiDB-lite"/>
    </source>
</evidence>
<keyword evidence="3" id="KW-1185">Reference proteome</keyword>
<dbReference type="GO" id="GO:0043022">
    <property type="term" value="F:ribosome binding"/>
    <property type="evidence" value="ECO:0007669"/>
    <property type="project" value="InterPro"/>
</dbReference>
<reference evidence="2" key="1">
    <citation type="journal article" date="2020" name="Stud. Mycol.">
        <title>101 Dothideomycetes genomes: a test case for predicting lifestyles and emergence of pathogens.</title>
        <authorList>
            <person name="Haridas S."/>
            <person name="Albert R."/>
            <person name="Binder M."/>
            <person name="Bloem J."/>
            <person name="Labutti K."/>
            <person name="Salamov A."/>
            <person name="Andreopoulos B."/>
            <person name="Baker S."/>
            <person name="Barry K."/>
            <person name="Bills G."/>
            <person name="Bluhm B."/>
            <person name="Cannon C."/>
            <person name="Castanera R."/>
            <person name="Culley D."/>
            <person name="Daum C."/>
            <person name="Ezra D."/>
            <person name="Gonzalez J."/>
            <person name="Henrissat B."/>
            <person name="Kuo A."/>
            <person name="Liang C."/>
            <person name="Lipzen A."/>
            <person name="Lutzoni F."/>
            <person name="Magnuson J."/>
            <person name="Mondo S."/>
            <person name="Nolan M."/>
            <person name="Ohm R."/>
            <person name="Pangilinan J."/>
            <person name="Park H.-J."/>
            <person name="Ramirez L."/>
            <person name="Alfaro M."/>
            <person name="Sun H."/>
            <person name="Tritt A."/>
            <person name="Yoshinaga Y."/>
            <person name="Zwiers L.-H."/>
            <person name="Turgeon B."/>
            <person name="Goodwin S."/>
            <person name="Spatafora J."/>
            <person name="Crous P."/>
            <person name="Grigoriev I."/>
        </authorList>
    </citation>
    <scope>NUCLEOTIDE SEQUENCE</scope>
    <source>
        <strain evidence="2">ATCC 16933</strain>
    </source>
</reference>